<comment type="caution">
    <text evidence="3">The sequence shown here is derived from an EMBL/GenBank/DDBJ whole genome shotgun (WGS) entry which is preliminary data.</text>
</comment>
<dbReference type="Proteomes" id="UP000632063">
    <property type="component" value="Unassembled WGS sequence"/>
</dbReference>
<sequence>MNLFPPGLPRSGNTGQGAAPETVQVGVSYAVTAAEAVAEAASGMDALAACFLLVFVPDSLDPRDVAAEFALQLPRTTVFGCSTAGQITCKGYESSALFVIAFPKKHFRCSSALFKPLKPVSIEKAANQARCLSARFRPTANWKRVALVFADGLSKQEDLLVSALEAGLANIPVFGGSAGHGLAFDETFVLHGGAAHTNAGLLLLLETNLEFCGLGFDHFVPTPIRMVVTRSVPEERLVLEINGAPAAREYARCVGRKIEDLSPKIFAENPVLVRNGNSWHVRAIQQVEEGGGLWFFSAIDDGLVLTLGQGTEILSMLDSGLRQASSMGREPDFILGFDCFLRKLEIELNDLVEDASQILRKHSVLGFNTYGEQHLGVHVNQTFVGVAFYPPVSGGGLD</sequence>
<feature type="domain" description="FIST" evidence="1">
    <location>
        <begin position="48"/>
        <end position="245"/>
    </location>
</feature>
<keyword evidence="4" id="KW-1185">Reference proteome</keyword>
<accession>A0ABR9CL29</accession>
<gene>
    <name evidence="3" type="ORF">IG616_05755</name>
</gene>
<dbReference type="PANTHER" id="PTHR40252">
    <property type="entry name" value="BLR0328 PROTEIN"/>
    <property type="match status" value="1"/>
</dbReference>
<protein>
    <submittedName>
        <fullName evidence="3">FIST C-terminal domain-containing protein</fullName>
    </submittedName>
</protein>
<evidence type="ECO:0000313" key="3">
    <source>
        <dbReference type="EMBL" id="MBD8891041.1"/>
    </source>
</evidence>
<dbReference type="RefSeq" id="WP_192147167.1">
    <property type="nucleotide sequence ID" value="NZ_JACYXI010000002.1"/>
</dbReference>
<dbReference type="Pfam" id="PF08495">
    <property type="entry name" value="FIST"/>
    <property type="match status" value="1"/>
</dbReference>
<proteinExistence type="predicted"/>
<dbReference type="EMBL" id="JACYXI010000002">
    <property type="protein sequence ID" value="MBD8891041.1"/>
    <property type="molecule type" value="Genomic_DNA"/>
</dbReference>
<name>A0ABR9CL29_9HYPH</name>
<reference evidence="3 4" key="2">
    <citation type="journal article" date="2021" name="Int. J. Syst. Evol. Microbiol.">
        <title>Roseibium litorale sp. nov., isolated from a tidal flat sediment and proposal for the reclassification of Labrenzia polysiphoniae as Roseibium polysiphoniae comb. nov.</title>
        <authorList>
            <person name="Liu Y."/>
            <person name="Pei T."/>
            <person name="Du J."/>
            <person name="Chao M."/>
            <person name="Deng M.R."/>
            <person name="Zhu H."/>
        </authorList>
    </citation>
    <scope>NUCLEOTIDE SEQUENCE [LARGE SCALE GENOMIC DNA]</scope>
    <source>
        <strain evidence="3 4">4C16A</strain>
    </source>
</reference>
<dbReference type="InterPro" id="IPR019494">
    <property type="entry name" value="FIST_C"/>
</dbReference>
<dbReference type="Pfam" id="PF10442">
    <property type="entry name" value="FIST_C"/>
    <property type="match status" value="1"/>
</dbReference>
<evidence type="ECO:0000259" key="2">
    <source>
        <dbReference type="SMART" id="SM01204"/>
    </source>
</evidence>
<dbReference type="SMART" id="SM01204">
    <property type="entry name" value="FIST_C"/>
    <property type="match status" value="1"/>
</dbReference>
<dbReference type="PANTHER" id="PTHR40252:SF2">
    <property type="entry name" value="BLR0328 PROTEIN"/>
    <property type="match status" value="1"/>
</dbReference>
<evidence type="ECO:0000259" key="1">
    <source>
        <dbReference type="SMART" id="SM00897"/>
    </source>
</evidence>
<dbReference type="SMART" id="SM00897">
    <property type="entry name" value="FIST"/>
    <property type="match status" value="1"/>
</dbReference>
<evidence type="ECO:0000313" key="4">
    <source>
        <dbReference type="Proteomes" id="UP000632063"/>
    </source>
</evidence>
<dbReference type="InterPro" id="IPR013702">
    <property type="entry name" value="FIST_domain_N"/>
</dbReference>
<organism evidence="3 4">
    <name type="scientific">Roseibium litorale</name>
    <dbReference type="NCBI Taxonomy" id="2803841"/>
    <lineage>
        <taxon>Bacteria</taxon>
        <taxon>Pseudomonadati</taxon>
        <taxon>Pseudomonadota</taxon>
        <taxon>Alphaproteobacteria</taxon>
        <taxon>Hyphomicrobiales</taxon>
        <taxon>Stappiaceae</taxon>
        <taxon>Roseibium</taxon>
    </lineage>
</organism>
<reference evidence="4" key="1">
    <citation type="submission" date="2020-09" db="EMBL/GenBank/DDBJ databases">
        <title>The genome sequence of strain Labrenzia suaedae 4C16A.</title>
        <authorList>
            <person name="Liu Y."/>
        </authorList>
    </citation>
    <scope>NUCLEOTIDE SEQUENCE [LARGE SCALE GENOMIC DNA]</scope>
    <source>
        <strain evidence="4">4C16A</strain>
    </source>
</reference>
<feature type="domain" description="FIST C-domain" evidence="2">
    <location>
        <begin position="246"/>
        <end position="376"/>
    </location>
</feature>